<sequence>IAKMAGYIVGHIVWAKGPPPHEMKTDFMELAKATPPEYGLSREDPHGPAIKQYELGIGKPNVTFVVKFASTAYASQFYQSEGYTAWRVKYVDGKLGRDLRIIEAQTDLFESGKAYWVGPVYNVKNVEKFGNYAGPSSPYEEGIKLVPSKEDANSFIIEDMTCNQGIVVVAEIMTDAKTVYESDPYASAILASIDADFTTAEKYAEQTKSITETVVERDVHIKCAEDLTGRLDGSRSPGPDDLVNRVHVSPNLVVQQSNRSEALMPSLRM</sequence>
<dbReference type="AlphaFoldDB" id="K0TNV7"/>
<protein>
    <submittedName>
        <fullName evidence="1">Uncharacterized protein</fullName>
    </submittedName>
</protein>
<reference evidence="1 2" key="1">
    <citation type="journal article" date="2012" name="Genome Biol.">
        <title>Genome and low-iron response of an oceanic diatom adapted to chronic iron limitation.</title>
        <authorList>
            <person name="Lommer M."/>
            <person name="Specht M."/>
            <person name="Roy A.S."/>
            <person name="Kraemer L."/>
            <person name="Andreson R."/>
            <person name="Gutowska M.A."/>
            <person name="Wolf J."/>
            <person name="Bergner S.V."/>
            <person name="Schilhabel M.B."/>
            <person name="Klostermeier U.C."/>
            <person name="Beiko R.G."/>
            <person name="Rosenstiel P."/>
            <person name="Hippler M."/>
            <person name="Laroche J."/>
        </authorList>
    </citation>
    <scope>NUCLEOTIDE SEQUENCE [LARGE SCALE GENOMIC DNA]</scope>
    <source>
        <strain evidence="1 2">CCMP1005</strain>
    </source>
</reference>
<organism evidence="1 2">
    <name type="scientific">Thalassiosira oceanica</name>
    <name type="common">Marine diatom</name>
    <dbReference type="NCBI Taxonomy" id="159749"/>
    <lineage>
        <taxon>Eukaryota</taxon>
        <taxon>Sar</taxon>
        <taxon>Stramenopiles</taxon>
        <taxon>Ochrophyta</taxon>
        <taxon>Bacillariophyta</taxon>
        <taxon>Coscinodiscophyceae</taxon>
        <taxon>Thalassiosirophycidae</taxon>
        <taxon>Thalassiosirales</taxon>
        <taxon>Thalassiosiraceae</taxon>
        <taxon>Thalassiosira</taxon>
    </lineage>
</organism>
<dbReference type="EMBL" id="AGNL01004130">
    <property type="protein sequence ID" value="EJK73882.1"/>
    <property type="molecule type" value="Genomic_DNA"/>
</dbReference>
<proteinExistence type="predicted"/>
<evidence type="ECO:0000313" key="1">
    <source>
        <dbReference type="EMBL" id="EJK73882.1"/>
    </source>
</evidence>
<keyword evidence="2" id="KW-1185">Reference proteome</keyword>
<gene>
    <name evidence="1" type="ORF">THAOC_04472</name>
</gene>
<comment type="caution">
    <text evidence="1">The sequence shown here is derived from an EMBL/GenBank/DDBJ whole genome shotgun (WGS) entry which is preliminary data.</text>
</comment>
<dbReference type="Proteomes" id="UP000266841">
    <property type="component" value="Unassembled WGS sequence"/>
</dbReference>
<evidence type="ECO:0000313" key="2">
    <source>
        <dbReference type="Proteomes" id="UP000266841"/>
    </source>
</evidence>
<feature type="non-terminal residue" evidence="1">
    <location>
        <position position="1"/>
    </location>
</feature>
<name>K0TNV7_THAOC</name>
<accession>K0TNV7</accession>